<keyword evidence="5" id="KW-0479">Metal-binding</keyword>
<evidence type="ECO:0000313" key="8">
    <source>
        <dbReference type="Proteomes" id="UP001057455"/>
    </source>
</evidence>
<evidence type="ECO:0000256" key="1">
    <source>
        <dbReference type="ARBA" id="ARBA00005142"/>
    </source>
</evidence>
<evidence type="ECO:0000256" key="2">
    <source>
        <dbReference type="ARBA" id="ARBA00006581"/>
    </source>
</evidence>
<dbReference type="PANTHER" id="PTHR11241">
    <property type="entry name" value="DEOXYURIDINE 5'-TRIPHOSPHATE NUCLEOTIDOHYDROLASE"/>
    <property type="match status" value="1"/>
</dbReference>
<dbReference type="OrthoDB" id="419889at2759"/>
<dbReference type="PANTHER" id="PTHR11241:SF0">
    <property type="entry name" value="DEOXYURIDINE 5'-TRIPHOSPHATE NUCLEOTIDOHYDROLASE"/>
    <property type="match status" value="1"/>
</dbReference>
<evidence type="ECO:0000256" key="3">
    <source>
        <dbReference type="ARBA" id="ARBA00022801"/>
    </source>
</evidence>
<dbReference type="Gene3D" id="2.70.40.10">
    <property type="match status" value="1"/>
</dbReference>
<accession>A0A9W5T9X6</accession>
<dbReference type="InterPro" id="IPR036157">
    <property type="entry name" value="dUTPase-like_sf"/>
</dbReference>
<dbReference type="InterPro" id="IPR008181">
    <property type="entry name" value="dUTPase"/>
</dbReference>
<organism evidence="7 8">
    <name type="scientific">Babesia ovis</name>
    <dbReference type="NCBI Taxonomy" id="5869"/>
    <lineage>
        <taxon>Eukaryota</taxon>
        <taxon>Sar</taxon>
        <taxon>Alveolata</taxon>
        <taxon>Apicomplexa</taxon>
        <taxon>Aconoidasida</taxon>
        <taxon>Piroplasmida</taxon>
        <taxon>Babesiidae</taxon>
        <taxon>Babesia</taxon>
    </lineage>
</organism>
<comment type="cofactor">
    <cofactor evidence="5">
        <name>Mg(2+)</name>
        <dbReference type="ChEBI" id="CHEBI:18420"/>
    </cofactor>
</comment>
<dbReference type="Proteomes" id="UP001057455">
    <property type="component" value="Unassembled WGS sequence"/>
</dbReference>
<comment type="catalytic activity">
    <reaction evidence="5">
        <text>dUTP + H2O = dUMP + diphosphate + H(+)</text>
        <dbReference type="Rhea" id="RHEA:10248"/>
        <dbReference type="ChEBI" id="CHEBI:15377"/>
        <dbReference type="ChEBI" id="CHEBI:15378"/>
        <dbReference type="ChEBI" id="CHEBI:33019"/>
        <dbReference type="ChEBI" id="CHEBI:61555"/>
        <dbReference type="ChEBI" id="CHEBI:246422"/>
        <dbReference type="EC" id="3.6.1.23"/>
    </reaction>
</comment>
<dbReference type="InterPro" id="IPR033704">
    <property type="entry name" value="dUTPase_trimeric"/>
</dbReference>
<evidence type="ECO:0000313" key="7">
    <source>
        <dbReference type="EMBL" id="GFE53776.1"/>
    </source>
</evidence>
<proteinExistence type="inferred from homology"/>
<dbReference type="EMBL" id="BLIY01000007">
    <property type="protein sequence ID" value="GFE53776.1"/>
    <property type="molecule type" value="Genomic_DNA"/>
</dbReference>
<comment type="similarity">
    <text evidence="2 5">Belongs to the dUTPase family.</text>
</comment>
<evidence type="ECO:0000256" key="5">
    <source>
        <dbReference type="RuleBase" id="RU367024"/>
    </source>
</evidence>
<keyword evidence="5" id="KW-0460">Magnesium</keyword>
<protein>
    <recommendedName>
        <fullName evidence="5">Deoxyuridine 5'-triphosphate nucleotidohydrolase</fullName>
        <shortName evidence="5">dUTPase</shortName>
        <ecNumber evidence="5">3.6.1.23</ecNumber>
    </recommendedName>
    <alternativeName>
        <fullName evidence="5">dUTP pyrophosphatase</fullName>
    </alternativeName>
</protein>
<dbReference type="GO" id="GO:0006226">
    <property type="term" value="P:dUMP biosynthetic process"/>
    <property type="evidence" value="ECO:0007669"/>
    <property type="project" value="UniProtKB-UniRule"/>
</dbReference>
<dbReference type="GO" id="GO:0046081">
    <property type="term" value="P:dUTP catabolic process"/>
    <property type="evidence" value="ECO:0007669"/>
    <property type="project" value="UniProtKB-UniRule"/>
</dbReference>
<keyword evidence="8" id="KW-1185">Reference proteome</keyword>
<dbReference type="GO" id="GO:0004170">
    <property type="term" value="F:dUTP diphosphatase activity"/>
    <property type="evidence" value="ECO:0007669"/>
    <property type="project" value="UniProtKB-UniRule"/>
</dbReference>
<feature type="domain" description="dUTPase-like" evidence="6">
    <location>
        <begin position="23"/>
        <end position="131"/>
    </location>
</feature>
<dbReference type="EC" id="3.6.1.23" evidence="5"/>
<dbReference type="SUPFAM" id="SSF51283">
    <property type="entry name" value="dUTPase-like"/>
    <property type="match status" value="1"/>
</dbReference>
<dbReference type="GO" id="GO:0000287">
    <property type="term" value="F:magnesium ion binding"/>
    <property type="evidence" value="ECO:0007669"/>
    <property type="project" value="UniProtKB-UniRule"/>
</dbReference>
<sequence>MMHIKILPLTEETVTRYTNHKTYYPGDCGLDLFCPETVTIEPHKTQDVNLGIKIAAYRLRDKNDRSPENMKSVGWLLAPRSSISRTPLRLANSIGIIDAAYRGEIRIALDNISDEPYTIQKGDRLVQAISYDGEEITYEKVFKGYRGFTSRGDTIKLVMMEYGSRAESILVVACGDIDGWIQAPRKRRSLQSSSSISTQPIVLVRRTGPKSLWLTKAFVLNEIKMPLKPEVRISFLSAYS</sequence>
<evidence type="ECO:0000259" key="6">
    <source>
        <dbReference type="Pfam" id="PF00692"/>
    </source>
</evidence>
<dbReference type="InterPro" id="IPR029054">
    <property type="entry name" value="dUTPase-like"/>
</dbReference>
<keyword evidence="4 5" id="KW-0546">Nucleotide metabolism</keyword>
<dbReference type="CDD" id="cd07557">
    <property type="entry name" value="trimeric_dUTPase"/>
    <property type="match status" value="1"/>
</dbReference>
<dbReference type="Pfam" id="PF00692">
    <property type="entry name" value="dUTPase"/>
    <property type="match status" value="1"/>
</dbReference>
<reference evidence="7" key="1">
    <citation type="submission" date="2019-12" db="EMBL/GenBank/DDBJ databases">
        <title>Genome sequence of Babesia ovis.</title>
        <authorList>
            <person name="Yamagishi J."/>
            <person name="Sevinc F."/>
            <person name="Xuan X."/>
        </authorList>
    </citation>
    <scope>NUCLEOTIDE SEQUENCE</scope>
    <source>
        <strain evidence="7">Selcuk</strain>
    </source>
</reference>
<keyword evidence="3 5" id="KW-0378">Hydrolase</keyword>
<comment type="caution">
    <text evidence="7">The sequence shown here is derived from an EMBL/GenBank/DDBJ whole genome shotgun (WGS) entry which is preliminary data.</text>
</comment>
<gene>
    <name evidence="7" type="ORF">BaOVIS_011800</name>
</gene>
<comment type="function">
    <text evidence="5">Involved in nucleotide metabolism via production of dUMP, the immediate precursor of thymidine nucleotides, and decreases the intracellular concentration of dUTP so that uracil cannot be incorporated into DNA.</text>
</comment>
<evidence type="ECO:0000256" key="4">
    <source>
        <dbReference type="ARBA" id="ARBA00023080"/>
    </source>
</evidence>
<name>A0A9W5T9X6_BABOV</name>
<dbReference type="AlphaFoldDB" id="A0A9W5T9X6"/>
<comment type="pathway">
    <text evidence="1 5">Pyrimidine metabolism; dUMP biosynthesis; dUMP from dCTP (dUTP route): step 2/2.</text>
</comment>